<dbReference type="PANTHER" id="PTHR37534">
    <property type="entry name" value="TRANSCRIPTIONAL ACTIVATOR PROTEIN UGA3"/>
    <property type="match status" value="1"/>
</dbReference>
<organism evidence="7 8">
    <name type="scientific">Aspergillus parasiticus</name>
    <dbReference type="NCBI Taxonomy" id="5067"/>
    <lineage>
        <taxon>Eukaryota</taxon>
        <taxon>Fungi</taxon>
        <taxon>Dikarya</taxon>
        <taxon>Ascomycota</taxon>
        <taxon>Pezizomycotina</taxon>
        <taxon>Eurotiomycetes</taxon>
        <taxon>Eurotiomycetidae</taxon>
        <taxon>Eurotiales</taxon>
        <taxon>Aspergillaceae</taxon>
        <taxon>Aspergillus</taxon>
        <taxon>Aspergillus subgen. Circumdati</taxon>
    </lineage>
</organism>
<keyword evidence="1" id="KW-0805">Transcription regulation</keyword>
<dbReference type="Proteomes" id="UP000326532">
    <property type="component" value="Unassembled WGS sequence"/>
</dbReference>
<dbReference type="Gene3D" id="4.10.240.10">
    <property type="entry name" value="Zn(2)-C6 fungal-type DNA-binding domain"/>
    <property type="match status" value="1"/>
</dbReference>
<dbReference type="PROSITE" id="PS00463">
    <property type="entry name" value="ZN2_CY6_FUNGAL_1"/>
    <property type="match status" value="1"/>
</dbReference>
<evidence type="ECO:0000256" key="1">
    <source>
        <dbReference type="ARBA" id="ARBA00023015"/>
    </source>
</evidence>
<reference evidence="7 8" key="1">
    <citation type="submission" date="2019-04" db="EMBL/GenBank/DDBJ databases">
        <title>Fungal friends and foes A comparative genomics study of 23 Aspergillus species from section Flavi.</title>
        <authorList>
            <consortium name="DOE Joint Genome Institute"/>
            <person name="Kjaerbolling I."/>
            <person name="Vesth T.C."/>
            <person name="Frisvad J.C."/>
            <person name="Nybo J.L."/>
            <person name="Theobald S."/>
            <person name="Kildgaard S."/>
            <person name="Petersen T.I."/>
            <person name="Kuo A."/>
            <person name="Sato A."/>
            <person name="Lyhne E.K."/>
            <person name="Kogle M.E."/>
            <person name="Wiebenga A."/>
            <person name="Kun R.S."/>
            <person name="Lubbers R.J."/>
            <person name="Makela M.R."/>
            <person name="Barry K."/>
            <person name="Chovatia M."/>
            <person name="Clum A."/>
            <person name="Daum C."/>
            <person name="Haridas S."/>
            <person name="He G."/>
            <person name="LaButti K."/>
            <person name="Lipzen A."/>
            <person name="Mondo S."/>
            <person name="Pangilinan J."/>
            <person name="Riley R."/>
            <person name="Salamov A."/>
            <person name="Simmons B.A."/>
            <person name="Magnuson J.K."/>
            <person name="Henrissat B."/>
            <person name="Mortensen U.H."/>
            <person name="Larsen T.O."/>
            <person name="De vries R.P."/>
            <person name="Grigoriev I.V."/>
            <person name="Machida M."/>
            <person name="Baker S.E."/>
            <person name="Andersen M.R."/>
        </authorList>
    </citation>
    <scope>NUCLEOTIDE SEQUENCE [LARGE SCALE GENOMIC DNA]</scope>
    <source>
        <strain evidence="7 8">CBS 117618</strain>
    </source>
</reference>
<keyword evidence="2" id="KW-0238">DNA-binding</keyword>
<dbReference type="SMART" id="SM00066">
    <property type="entry name" value="GAL4"/>
    <property type="match status" value="1"/>
</dbReference>
<dbReference type="CDD" id="cd00067">
    <property type="entry name" value="GAL4"/>
    <property type="match status" value="1"/>
</dbReference>
<evidence type="ECO:0000256" key="3">
    <source>
        <dbReference type="ARBA" id="ARBA00023163"/>
    </source>
</evidence>
<dbReference type="InterPro" id="IPR001138">
    <property type="entry name" value="Zn2Cys6_DnaBD"/>
</dbReference>
<dbReference type="OMA" id="MNYAYYV"/>
<dbReference type="SUPFAM" id="SSF57701">
    <property type="entry name" value="Zn2/Cys6 DNA-binding domain"/>
    <property type="match status" value="1"/>
</dbReference>
<accession>A0A5N6DPM0</accession>
<keyword evidence="3" id="KW-0804">Transcription</keyword>
<dbReference type="EMBL" id="ML734959">
    <property type="protein sequence ID" value="KAB8207088.1"/>
    <property type="molecule type" value="Genomic_DNA"/>
</dbReference>
<evidence type="ECO:0000256" key="5">
    <source>
        <dbReference type="SAM" id="MobiDB-lite"/>
    </source>
</evidence>
<dbReference type="PROSITE" id="PS50048">
    <property type="entry name" value="ZN2_CY6_FUNGAL_2"/>
    <property type="match status" value="1"/>
</dbReference>
<dbReference type="InterPro" id="IPR036864">
    <property type="entry name" value="Zn2-C6_fun-type_DNA-bd_sf"/>
</dbReference>
<dbReference type="Pfam" id="PF00172">
    <property type="entry name" value="Zn_clus"/>
    <property type="match status" value="1"/>
</dbReference>
<evidence type="ECO:0000259" key="6">
    <source>
        <dbReference type="PROSITE" id="PS50048"/>
    </source>
</evidence>
<evidence type="ECO:0000256" key="2">
    <source>
        <dbReference type="ARBA" id="ARBA00023125"/>
    </source>
</evidence>
<feature type="compositionally biased region" description="Low complexity" evidence="5">
    <location>
        <begin position="76"/>
        <end position="91"/>
    </location>
</feature>
<name>A0A5N6DPM0_ASPPA</name>
<keyword evidence="8" id="KW-1185">Reference proteome</keyword>
<protein>
    <recommendedName>
        <fullName evidence="6">Zn(2)-C6 fungal-type domain-containing protein</fullName>
    </recommendedName>
</protein>
<keyword evidence="4" id="KW-0539">Nucleus</keyword>
<evidence type="ECO:0000256" key="4">
    <source>
        <dbReference type="ARBA" id="ARBA00023242"/>
    </source>
</evidence>
<evidence type="ECO:0000313" key="7">
    <source>
        <dbReference type="EMBL" id="KAB8207088.1"/>
    </source>
</evidence>
<dbReference type="GO" id="GO:0045944">
    <property type="term" value="P:positive regulation of transcription by RNA polymerase II"/>
    <property type="evidence" value="ECO:0007669"/>
    <property type="project" value="TreeGrafter"/>
</dbReference>
<feature type="domain" description="Zn(2)-C6 fungal-type" evidence="6">
    <location>
        <begin position="20"/>
        <end position="48"/>
    </location>
</feature>
<dbReference type="GO" id="GO:0000976">
    <property type="term" value="F:transcription cis-regulatory region binding"/>
    <property type="evidence" value="ECO:0007669"/>
    <property type="project" value="TreeGrafter"/>
</dbReference>
<dbReference type="GO" id="GO:0000981">
    <property type="term" value="F:DNA-binding transcription factor activity, RNA polymerase II-specific"/>
    <property type="evidence" value="ECO:0007669"/>
    <property type="project" value="InterPro"/>
</dbReference>
<evidence type="ECO:0000313" key="8">
    <source>
        <dbReference type="Proteomes" id="UP000326532"/>
    </source>
</evidence>
<proteinExistence type="predicted"/>
<dbReference type="GO" id="GO:0005634">
    <property type="term" value="C:nucleus"/>
    <property type="evidence" value="ECO:0007669"/>
    <property type="project" value="TreeGrafter"/>
</dbReference>
<dbReference type="AlphaFoldDB" id="A0A5N6DPM0"/>
<gene>
    <name evidence="7" type="ORF">BDV34DRAFT_211953</name>
</gene>
<dbReference type="GO" id="GO:0008270">
    <property type="term" value="F:zinc ion binding"/>
    <property type="evidence" value="ECO:0007669"/>
    <property type="project" value="InterPro"/>
</dbReference>
<dbReference type="PANTHER" id="PTHR37534:SF49">
    <property type="entry name" value="LYSINE BIOSYNTHESIS REGULATORY PROTEIN LYS14"/>
    <property type="match status" value="1"/>
</dbReference>
<feature type="region of interest" description="Disordered" evidence="5">
    <location>
        <begin position="65"/>
        <end position="97"/>
    </location>
</feature>
<sequence>MYKPAPPRPKKTNIIRTRSGCKLCRQRRVKCDEKTPSCTACMRLGRTCEKYELSFQFRHVEVSPKKPSNTCRQVNDNDSNNNNFDATSTTNRSDKLISGSTESSLFPGLTWTNTLMQLNRSEKEQFYIAHWEDRCVRALRLLSHDISTLAHGYQPLKDSLLALSACNLSRSLPEMQVTKSKGTLFQPNKNHLLYSQEHYGAAVREIARMLHRSTMCSSPTQILATLILLCYMESVLGNFRALHCHHDGIGRFIQLHLSRLSLDGLGSNLIAAWLQSKYQGWWLRMYFSTLDFQRYQTSLSAPLEIVPVLYSPKARRAIITSIMSESHRVNTAAVLSLWKNTYGPAIDSRSSSIDDCISLLRTEEKKLNEWHSQLTPLELPTESFTSLGEAQPSNGHIRPLRFHRHPFAMNYAYYVVARIMQCACFLDALQQCASSDQAVPVNDESITCWMRILLRIVAGLSKAECATRNVYTIGISNLLVACILRCSDLDIGLWIQSWLRDLLSVPILEEGSFPISQALEIVGHVNKERRSGKDIYAIGVTEEDGGGNGKYFSYQSQTIYELVLLGRIRETGCLYSESVSVEWAV</sequence>
<dbReference type="VEuPathDB" id="FungiDB:BDV34DRAFT_211953"/>